<keyword evidence="3" id="KW-1185">Reference proteome</keyword>
<organism evidence="2 3">
    <name type="scientific">Keguizhuia sedimenti</name>
    <dbReference type="NCBI Taxonomy" id="3064264"/>
    <lineage>
        <taxon>Bacteria</taxon>
        <taxon>Pseudomonadati</taxon>
        <taxon>Pseudomonadota</taxon>
        <taxon>Betaproteobacteria</taxon>
        <taxon>Burkholderiales</taxon>
        <taxon>Oxalobacteraceae</taxon>
        <taxon>Keguizhuia</taxon>
    </lineage>
</organism>
<gene>
    <name evidence="2" type="ORF">Q8A64_18695</name>
</gene>
<evidence type="ECO:0000313" key="3">
    <source>
        <dbReference type="Proteomes" id="UP001225596"/>
    </source>
</evidence>
<dbReference type="PANTHER" id="PTHR13343:SF17">
    <property type="entry name" value="CELLULAR REPRESSOR OF E1A-STIMULATED GENES, ISOFORM A"/>
    <property type="match status" value="1"/>
</dbReference>
<comment type="caution">
    <text evidence="2">The sequence shown here is derived from an EMBL/GenBank/DDBJ whole genome shotgun (WGS) entry which is preliminary data.</text>
</comment>
<dbReference type="RefSeq" id="WP_338438493.1">
    <property type="nucleotide sequence ID" value="NZ_JAUYVH010000027.1"/>
</dbReference>
<evidence type="ECO:0000313" key="2">
    <source>
        <dbReference type="EMBL" id="MDQ9172434.1"/>
    </source>
</evidence>
<dbReference type="InterPro" id="IPR012349">
    <property type="entry name" value="Split_barrel_FMN-bd"/>
</dbReference>
<dbReference type="Pfam" id="PF13883">
    <property type="entry name" value="CREG_beta-barrel"/>
    <property type="match status" value="1"/>
</dbReference>
<feature type="domain" description="CREG-like beta-barrel" evidence="1">
    <location>
        <begin position="10"/>
        <end position="141"/>
    </location>
</feature>
<dbReference type="Gene3D" id="2.30.110.10">
    <property type="entry name" value="Electron Transport, Fmn-binding Protein, Chain A"/>
    <property type="match status" value="1"/>
</dbReference>
<evidence type="ECO:0000259" key="1">
    <source>
        <dbReference type="Pfam" id="PF13883"/>
    </source>
</evidence>
<protein>
    <submittedName>
        <fullName evidence="2">Pyridoxamine 5'-phosphate oxidase family protein</fullName>
    </submittedName>
</protein>
<accession>A0ABU1BU93</accession>
<dbReference type="EMBL" id="JAUYVH010000027">
    <property type="protein sequence ID" value="MDQ9172434.1"/>
    <property type="molecule type" value="Genomic_DNA"/>
</dbReference>
<dbReference type="InterPro" id="IPR055343">
    <property type="entry name" value="CREG_beta-barrel"/>
</dbReference>
<sequence>MQIDFSSVITLLHSCPSGVLATHSRQIEGYPYATTLPFVLDELHRPVFLVSALAEHTKNLMSDQRCSLLLSEPSGQQVLKGARITIVGDAERFAATESLINHYLRYQPDAKQYLDLGDFLFFRLIPKRAHYIAGFGQMGWSEGMEWENVQPLSLDQDAHLCHAMMAHLPKGIRLLGIDCFGFDAERDGKRERFQFANAPIAEGNLEDVIRRFLKGLV</sequence>
<name>A0ABU1BU93_9BURK</name>
<dbReference type="PANTHER" id="PTHR13343">
    <property type="entry name" value="CREG1 PROTEIN"/>
    <property type="match status" value="1"/>
</dbReference>
<reference evidence="2 3" key="1">
    <citation type="submission" date="2023-08" db="EMBL/GenBank/DDBJ databases">
        <title>Oxalobacteraceae gen .nov., isolated from river sludge outside the plant.</title>
        <authorList>
            <person name="Zhao S.Y."/>
        </authorList>
    </citation>
    <scope>NUCLEOTIDE SEQUENCE [LARGE SCALE GENOMIC DNA]</scope>
    <source>
        <strain evidence="2 3">R-40</strain>
    </source>
</reference>
<dbReference type="SUPFAM" id="SSF50475">
    <property type="entry name" value="FMN-binding split barrel"/>
    <property type="match status" value="1"/>
</dbReference>
<proteinExistence type="predicted"/>
<dbReference type="Proteomes" id="UP001225596">
    <property type="component" value="Unassembled WGS sequence"/>
</dbReference>